<feature type="domain" description="GGDEF" evidence="2">
    <location>
        <begin position="178"/>
        <end position="310"/>
    </location>
</feature>
<accession>A0ABT9MLD8</accession>
<dbReference type="Pfam" id="PF00563">
    <property type="entry name" value="EAL"/>
    <property type="match status" value="1"/>
</dbReference>
<dbReference type="PANTHER" id="PTHR44757">
    <property type="entry name" value="DIGUANYLATE CYCLASE DGCP"/>
    <property type="match status" value="1"/>
</dbReference>
<dbReference type="InterPro" id="IPR043128">
    <property type="entry name" value="Rev_trsase/Diguanyl_cyclase"/>
</dbReference>
<dbReference type="InterPro" id="IPR001633">
    <property type="entry name" value="EAL_dom"/>
</dbReference>
<dbReference type="InterPro" id="IPR052155">
    <property type="entry name" value="Biofilm_reg_signaling"/>
</dbReference>
<dbReference type="PROSITE" id="PS50887">
    <property type="entry name" value="GGDEF"/>
    <property type="match status" value="1"/>
</dbReference>
<gene>
    <name evidence="3" type="ORF">J2S43_000383</name>
</gene>
<organism evidence="3 4">
    <name type="scientific">Catenuloplanes nepalensis</name>
    <dbReference type="NCBI Taxonomy" id="587533"/>
    <lineage>
        <taxon>Bacteria</taxon>
        <taxon>Bacillati</taxon>
        <taxon>Actinomycetota</taxon>
        <taxon>Actinomycetes</taxon>
        <taxon>Micromonosporales</taxon>
        <taxon>Micromonosporaceae</taxon>
        <taxon>Catenuloplanes</taxon>
    </lineage>
</organism>
<evidence type="ECO:0000313" key="3">
    <source>
        <dbReference type="EMBL" id="MDP9791871.1"/>
    </source>
</evidence>
<dbReference type="PANTHER" id="PTHR44757:SF2">
    <property type="entry name" value="BIOFILM ARCHITECTURE MAINTENANCE PROTEIN MBAA"/>
    <property type="match status" value="1"/>
</dbReference>
<evidence type="ECO:0000259" key="1">
    <source>
        <dbReference type="PROSITE" id="PS50883"/>
    </source>
</evidence>
<dbReference type="CDD" id="cd01948">
    <property type="entry name" value="EAL"/>
    <property type="match status" value="1"/>
</dbReference>
<protein>
    <submittedName>
        <fullName evidence="3">Diguanylate cyclase (GGDEF)-like protein</fullName>
    </submittedName>
</protein>
<dbReference type="Proteomes" id="UP001240984">
    <property type="component" value="Unassembled WGS sequence"/>
</dbReference>
<feature type="domain" description="EAL" evidence="1">
    <location>
        <begin position="319"/>
        <end position="573"/>
    </location>
</feature>
<dbReference type="InterPro" id="IPR000160">
    <property type="entry name" value="GGDEF_dom"/>
</dbReference>
<dbReference type="EMBL" id="JAUSRA010000001">
    <property type="protein sequence ID" value="MDP9791871.1"/>
    <property type="molecule type" value="Genomic_DNA"/>
</dbReference>
<name>A0ABT9MLD8_9ACTN</name>
<dbReference type="InterPro" id="IPR035919">
    <property type="entry name" value="EAL_sf"/>
</dbReference>
<comment type="caution">
    <text evidence="3">The sequence shown here is derived from an EMBL/GenBank/DDBJ whole genome shotgun (WGS) entry which is preliminary data.</text>
</comment>
<dbReference type="Gene3D" id="3.30.70.270">
    <property type="match status" value="1"/>
</dbReference>
<sequence length="585" mass="63357">MAEHEAGIAAFARAWAKAITGTSYIPMSQGELEERLCALTLELRDALLAEPFSLRRGYRVGGALVRAHVVSAEGLGRTIEVLDQRFVRDLSLTDTGGRMARLLGTVATGYARALRDRTLDEQESIRRAAMVSREEAEFALRESESRFRHQATHDSLTSLPNRALFTDRLHTAFAGPPQRLAVCFLDLDGFKMVNDSLGHHAGDLLLIEVARRLRRSVGEHLVARLGGDEFVILIEGTTCTEDAVKVADSALDAINEPVEVDGQRLAVSASIGIVERETGGSSPSDVMRAADITLHWAKESGKRRWALFDPDRNEREVARFTLSASMPAALERGEFFVDYQPLVALDGGRLRGVEALVRWRHPTLGVLRPDRFVGLAEESGLIVRLGAWVLGEACAQARRWLDASPDAPFVSVNLAVRQVGDPGLIAEVADVLERTGLPPDRLQLEITESDAMAGVDVGVLDALASMGVRLAIDDFGTGYSNLAYLRHLPVRELKVAGAFVEGLRTGDSPVDEKIMATLVALAHTLDLTVTAENVETAGQAARLRAIGCDSAQGWHFGHPGPPSAIDEHLRRPALRSGVSTPPPAA</sequence>
<dbReference type="SUPFAM" id="SSF141868">
    <property type="entry name" value="EAL domain-like"/>
    <property type="match status" value="1"/>
</dbReference>
<evidence type="ECO:0000313" key="4">
    <source>
        <dbReference type="Proteomes" id="UP001240984"/>
    </source>
</evidence>
<dbReference type="PROSITE" id="PS50883">
    <property type="entry name" value="EAL"/>
    <property type="match status" value="1"/>
</dbReference>
<dbReference type="CDD" id="cd01949">
    <property type="entry name" value="GGDEF"/>
    <property type="match status" value="1"/>
</dbReference>
<reference evidence="3 4" key="1">
    <citation type="submission" date="2023-07" db="EMBL/GenBank/DDBJ databases">
        <title>Sequencing the genomes of 1000 actinobacteria strains.</title>
        <authorList>
            <person name="Klenk H.-P."/>
        </authorList>
    </citation>
    <scope>NUCLEOTIDE SEQUENCE [LARGE SCALE GENOMIC DNA]</scope>
    <source>
        <strain evidence="3 4">DSM 44710</strain>
    </source>
</reference>
<dbReference type="Pfam" id="PF00990">
    <property type="entry name" value="GGDEF"/>
    <property type="match status" value="1"/>
</dbReference>
<dbReference type="NCBIfam" id="TIGR00254">
    <property type="entry name" value="GGDEF"/>
    <property type="match status" value="1"/>
</dbReference>
<keyword evidence="4" id="KW-1185">Reference proteome</keyword>
<dbReference type="InterPro" id="IPR029787">
    <property type="entry name" value="Nucleotide_cyclase"/>
</dbReference>
<dbReference type="SUPFAM" id="SSF55073">
    <property type="entry name" value="Nucleotide cyclase"/>
    <property type="match status" value="1"/>
</dbReference>
<dbReference type="SMART" id="SM00052">
    <property type="entry name" value="EAL"/>
    <property type="match status" value="1"/>
</dbReference>
<evidence type="ECO:0000259" key="2">
    <source>
        <dbReference type="PROSITE" id="PS50887"/>
    </source>
</evidence>
<proteinExistence type="predicted"/>
<dbReference type="Gene3D" id="3.20.20.450">
    <property type="entry name" value="EAL domain"/>
    <property type="match status" value="1"/>
</dbReference>
<dbReference type="SMART" id="SM00267">
    <property type="entry name" value="GGDEF"/>
    <property type="match status" value="1"/>
</dbReference>